<evidence type="ECO:0000313" key="1">
    <source>
        <dbReference type="EMBL" id="NBN88600.1"/>
    </source>
</evidence>
<dbReference type="Proteomes" id="UP000713222">
    <property type="component" value="Unassembled WGS sequence"/>
</dbReference>
<evidence type="ECO:0000313" key="2">
    <source>
        <dbReference type="Proteomes" id="UP000713222"/>
    </source>
</evidence>
<feature type="non-terminal residue" evidence="1">
    <location>
        <position position="1"/>
    </location>
</feature>
<dbReference type="Gene3D" id="2.40.30.20">
    <property type="match status" value="1"/>
</dbReference>
<proteinExistence type="predicted"/>
<organism evidence="1 2">
    <name type="scientific">Candidatus Fonsibacter lacus</name>
    <dbReference type="NCBI Taxonomy" id="2576439"/>
    <lineage>
        <taxon>Bacteria</taxon>
        <taxon>Pseudomonadati</taxon>
        <taxon>Pseudomonadota</taxon>
        <taxon>Alphaproteobacteria</taxon>
        <taxon>Candidatus Pelagibacterales</taxon>
        <taxon>Candidatus Pelagibacterales incertae sedis</taxon>
        <taxon>Candidatus Fonsibacter</taxon>
    </lineage>
</organism>
<dbReference type="EMBL" id="RGET01000188">
    <property type="protein sequence ID" value="NBN88600.1"/>
    <property type="molecule type" value="Genomic_DNA"/>
</dbReference>
<dbReference type="InterPro" id="IPR023366">
    <property type="entry name" value="ATP_synth_asu-like_sf"/>
</dbReference>
<gene>
    <name evidence="1" type="ORF">EBV32_05895</name>
</gene>
<comment type="caution">
    <text evidence="1">The sequence shown here is derived from an EMBL/GenBank/DDBJ whole genome shotgun (WGS) entry which is preliminary data.</text>
</comment>
<protein>
    <submittedName>
        <fullName evidence="1">Uncharacterized protein</fullName>
    </submittedName>
</protein>
<feature type="non-terminal residue" evidence="1">
    <location>
        <position position="419"/>
    </location>
</feature>
<name>A0A964V100_9PROT</name>
<reference evidence="1" key="1">
    <citation type="submission" date="2018-10" db="EMBL/GenBank/DDBJ databases">
        <title>Iterative Subtractive Binning of Freshwater Chronoseries Metagenomes Recovers Nearly Complete Genomes from over Four Hundred Novel Species.</title>
        <authorList>
            <person name="Rodriguez-R L.M."/>
            <person name="Tsementzi D."/>
            <person name="Luo C."/>
            <person name="Konstantinidis K.T."/>
        </authorList>
    </citation>
    <scope>NUCLEOTIDE SEQUENCE</scope>
    <source>
        <strain evidence="1">WB7_6_001</strain>
    </source>
</reference>
<dbReference type="AlphaFoldDB" id="A0A964V100"/>
<accession>A0A964V100</accession>
<sequence>RSIQWQQLAYTGATTYNTFLGCLMLDGYDIDKIYPTITASVTNKALTSNVATLTTSAAHGLAVGMEIAVTGVDATFNGTYTIASVPTTTTFTYAKTAANVASTPVSPAGTVTSNVQHFVDYNAGTDDKVYAMCDDGVYCYWVTNVTAGGTTKLTMYKKLLTEYASVAATKMFDTTGLTVTNAVMEFTKERIVACINNKVYEISTTATVLPTAVYTHPVDNFVYTSITSSGAAIYCTGFSGTQSNIQKFTLASNGTMPTLTSAITAAEMPSGERIYKIAYYLGYMLIGTTKGIRVAAVSDDGSLAYGPLIWENSQPVYDFAFRDKFAWAATGVEDEPGTIRIDLSTQISPLVFPYAYDTYYASGDTTRETTACAFINGTDRLAFTTNATTAGGNGSVYIETESRLVASGYIQTGFVRYNT</sequence>